<comment type="caution">
    <text evidence="1">The sequence shown here is derived from an EMBL/GenBank/DDBJ whole genome shotgun (WGS) entry which is preliminary data.</text>
</comment>
<sequence length="257" mass="29041">MLALSPPLFSTTGWLLELEEAINHNQNNLYNDTETSDHYSFPEQPRPEVGLERSTPPSPAATVVKKLNHNASERDRRKKINSLYSSLRSLLPKADQMKKLSIPGIISRVLKYVPDLQQEVEGLVKKKEDLVMKISRKGGVATKESQRKIALRNSFFAVSTSRLNDCEAFIQISSIKAHKTPLSEVLLCLEKEGPLLLNASSFETFGRRGFYNLHFQVEKSYKLDSDILSEKLMSIYEKKETISPKYHDQAISSASSI</sequence>
<protein>
    <submittedName>
        <fullName evidence="1">Uncharacterized protein</fullName>
    </submittedName>
</protein>
<evidence type="ECO:0000313" key="2">
    <source>
        <dbReference type="Proteomes" id="UP000828941"/>
    </source>
</evidence>
<evidence type="ECO:0000313" key="1">
    <source>
        <dbReference type="EMBL" id="KAI4300878.1"/>
    </source>
</evidence>
<dbReference type="Proteomes" id="UP000828941">
    <property type="component" value="Chromosome 13"/>
</dbReference>
<organism evidence="1 2">
    <name type="scientific">Bauhinia variegata</name>
    <name type="common">Purple orchid tree</name>
    <name type="synonym">Phanera variegata</name>
    <dbReference type="NCBI Taxonomy" id="167791"/>
    <lineage>
        <taxon>Eukaryota</taxon>
        <taxon>Viridiplantae</taxon>
        <taxon>Streptophyta</taxon>
        <taxon>Embryophyta</taxon>
        <taxon>Tracheophyta</taxon>
        <taxon>Spermatophyta</taxon>
        <taxon>Magnoliopsida</taxon>
        <taxon>eudicotyledons</taxon>
        <taxon>Gunneridae</taxon>
        <taxon>Pentapetalae</taxon>
        <taxon>rosids</taxon>
        <taxon>fabids</taxon>
        <taxon>Fabales</taxon>
        <taxon>Fabaceae</taxon>
        <taxon>Cercidoideae</taxon>
        <taxon>Cercideae</taxon>
        <taxon>Bauhiniinae</taxon>
        <taxon>Bauhinia</taxon>
    </lineage>
</organism>
<gene>
    <name evidence="1" type="ORF">L6164_034205</name>
</gene>
<reference evidence="1 2" key="1">
    <citation type="journal article" date="2022" name="DNA Res.">
        <title>Chromosomal-level genome assembly of the orchid tree Bauhinia variegata (Leguminosae; Cercidoideae) supports the allotetraploid origin hypothesis of Bauhinia.</title>
        <authorList>
            <person name="Zhong Y."/>
            <person name="Chen Y."/>
            <person name="Zheng D."/>
            <person name="Pang J."/>
            <person name="Liu Y."/>
            <person name="Luo S."/>
            <person name="Meng S."/>
            <person name="Qian L."/>
            <person name="Wei D."/>
            <person name="Dai S."/>
            <person name="Zhou R."/>
        </authorList>
    </citation>
    <scope>NUCLEOTIDE SEQUENCE [LARGE SCALE GENOMIC DNA]</scope>
    <source>
        <strain evidence="1">BV-YZ2020</strain>
    </source>
</reference>
<name>A0ACB9KUY8_BAUVA</name>
<proteinExistence type="predicted"/>
<keyword evidence="2" id="KW-1185">Reference proteome</keyword>
<dbReference type="EMBL" id="CM039438">
    <property type="protein sequence ID" value="KAI4300878.1"/>
    <property type="molecule type" value="Genomic_DNA"/>
</dbReference>
<accession>A0ACB9KUY8</accession>